<evidence type="ECO:0000313" key="2">
    <source>
        <dbReference type="EMBL" id="EJP66206.1"/>
    </source>
</evidence>
<name>J5JUM8_BEAB2</name>
<dbReference type="HOGENOM" id="CLU_1554979_0_0_1"/>
<protein>
    <submittedName>
        <fullName evidence="2">Uncharacterized protein</fullName>
    </submittedName>
</protein>
<proteinExistence type="predicted"/>
<reference evidence="2 3" key="1">
    <citation type="journal article" date="2012" name="Sci. Rep.">
        <title>Genomic perspectives on the evolution of fungal entomopathogenicity in Beauveria bassiana.</title>
        <authorList>
            <person name="Xiao G."/>
            <person name="Ying S.H."/>
            <person name="Zheng P."/>
            <person name="Wang Z.L."/>
            <person name="Zhang S."/>
            <person name="Xie X.Q."/>
            <person name="Shang Y."/>
            <person name="St Leger R.J."/>
            <person name="Zhao G.P."/>
            <person name="Wang C."/>
            <person name="Feng M.G."/>
        </authorList>
    </citation>
    <scope>NUCLEOTIDE SEQUENCE [LARGE SCALE GENOMIC DNA]</scope>
    <source>
        <strain evidence="2 3">ARSEF 2860</strain>
    </source>
</reference>
<feature type="signal peptide" evidence="1">
    <location>
        <begin position="1"/>
        <end position="20"/>
    </location>
</feature>
<organism evidence="2 3">
    <name type="scientific">Beauveria bassiana (strain ARSEF 2860)</name>
    <name type="common">White muscardine disease fungus</name>
    <name type="synonym">Tritirachium shiotae</name>
    <dbReference type="NCBI Taxonomy" id="655819"/>
    <lineage>
        <taxon>Eukaryota</taxon>
        <taxon>Fungi</taxon>
        <taxon>Dikarya</taxon>
        <taxon>Ascomycota</taxon>
        <taxon>Pezizomycotina</taxon>
        <taxon>Sordariomycetes</taxon>
        <taxon>Hypocreomycetidae</taxon>
        <taxon>Hypocreales</taxon>
        <taxon>Cordycipitaceae</taxon>
        <taxon>Beauveria</taxon>
    </lineage>
</organism>
<keyword evidence="1" id="KW-0732">Signal</keyword>
<evidence type="ECO:0000256" key="1">
    <source>
        <dbReference type="SAM" id="SignalP"/>
    </source>
</evidence>
<dbReference type="InParanoid" id="J5JUM8"/>
<dbReference type="Proteomes" id="UP000002762">
    <property type="component" value="Unassembled WGS sequence"/>
</dbReference>
<dbReference type="GeneID" id="19887711"/>
<dbReference type="OrthoDB" id="10438500at2759"/>
<accession>J5JUM8</accession>
<feature type="chain" id="PRO_5003783863" evidence="1">
    <location>
        <begin position="21"/>
        <end position="172"/>
    </location>
</feature>
<evidence type="ECO:0000313" key="3">
    <source>
        <dbReference type="Proteomes" id="UP000002762"/>
    </source>
</evidence>
<sequence length="172" mass="18364">MKYLVIAAAACASLMVTANAAPTASVVAACRSTIDDVFYEHDAEDDSAIKEKPLLRRSLPAWSIKGLHKDCDADNTLKLACQEIVSTITAVTDCKNAINDFFFDNDSDVKSDVDGKRNFCADIIGGITFDVSVKNAQLVPWSVEGLYEKCDTGDTVKSACQDIASAAAVACK</sequence>
<dbReference type="EMBL" id="JH725160">
    <property type="protein sequence ID" value="EJP66206.1"/>
    <property type="molecule type" value="Genomic_DNA"/>
</dbReference>
<dbReference type="PROSITE" id="PS51257">
    <property type="entry name" value="PROKAR_LIPOPROTEIN"/>
    <property type="match status" value="1"/>
</dbReference>
<dbReference type="RefSeq" id="XP_008598018.1">
    <property type="nucleotide sequence ID" value="XM_008599796.1"/>
</dbReference>
<dbReference type="AlphaFoldDB" id="J5JUM8"/>
<gene>
    <name evidence="2" type="ORF">BBA_04699</name>
</gene>
<keyword evidence="3" id="KW-1185">Reference proteome</keyword>